<name>A0A5N6L1E0_9ROSI</name>
<gene>
    <name evidence="1" type="ORF">FH972_025478</name>
</gene>
<reference evidence="1 2" key="1">
    <citation type="submission" date="2019-06" db="EMBL/GenBank/DDBJ databases">
        <title>A chromosomal-level reference genome of Carpinus fangiana (Coryloideae, Betulaceae).</title>
        <authorList>
            <person name="Yang X."/>
            <person name="Wang Z."/>
            <person name="Zhang L."/>
            <person name="Hao G."/>
            <person name="Liu J."/>
            <person name="Yang Y."/>
        </authorList>
    </citation>
    <scope>NUCLEOTIDE SEQUENCE [LARGE SCALE GENOMIC DNA]</scope>
    <source>
        <strain evidence="1">Cfa_2016G</strain>
        <tissue evidence="1">Leaf</tissue>
    </source>
</reference>
<evidence type="ECO:0000313" key="1">
    <source>
        <dbReference type="EMBL" id="KAB8527827.1"/>
    </source>
</evidence>
<dbReference type="Proteomes" id="UP000327013">
    <property type="component" value="Unassembled WGS sequence"/>
</dbReference>
<organism evidence="1 2">
    <name type="scientific">Carpinus fangiana</name>
    <dbReference type="NCBI Taxonomy" id="176857"/>
    <lineage>
        <taxon>Eukaryota</taxon>
        <taxon>Viridiplantae</taxon>
        <taxon>Streptophyta</taxon>
        <taxon>Embryophyta</taxon>
        <taxon>Tracheophyta</taxon>
        <taxon>Spermatophyta</taxon>
        <taxon>Magnoliopsida</taxon>
        <taxon>eudicotyledons</taxon>
        <taxon>Gunneridae</taxon>
        <taxon>Pentapetalae</taxon>
        <taxon>rosids</taxon>
        <taxon>fabids</taxon>
        <taxon>Fagales</taxon>
        <taxon>Betulaceae</taxon>
        <taxon>Carpinus</taxon>
    </lineage>
</organism>
<proteinExistence type="predicted"/>
<evidence type="ECO:0000313" key="2">
    <source>
        <dbReference type="Proteomes" id="UP000327013"/>
    </source>
</evidence>
<dbReference type="EMBL" id="VIBQ01000056">
    <property type="protein sequence ID" value="KAB8527827.1"/>
    <property type="molecule type" value="Genomic_DNA"/>
</dbReference>
<protein>
    <submittedName>
        <fullName evidence="1">Uncharacterized protein</fullName>
    </submittedName>
</protein>
<sequence length="97" mass="10925">MRIRNSWDADMGLAGKRPLIAGREASARNGCYSGWRDLLGCILRARHTNKVAAQALDGWRWRWRSFEDLVRRLPGVFRPAHDAATDFLDLISCGAAL</sequence>
<keyword evidence="2" id="KW-1185">Reference proteome</keyword>
<comment type="caution">
    <text evidence="1">The sequence shown here is derived from an EMBL/GenBank/DDBJ whole genome shotgun (WGS) entry which is preliminary data.</text>
</comment>
<accession>A0A5N6L1E0</accession>
<dbReference type="AlphaFoldDB" id="A0A5N6L1E0"/>